<dbReference type="KEGG" id="tba:TERMP_01823"/>
<keyword evidence="2" id="KW-1185">Reference proteome</keyword>
<gene>
    <name evidence="1" type="ordered locus">TERMP_01823</name>
</gene>
<accession>F0LK86</accession>
<organism evidence="1 2">
    <name type="scientific">Thermococcus barophilus (strain DSM 11836 / MP)</name>
    <dbReference type="NCBI Taxonomy" id="391623"/>
    <lineage>
        <taxon>Archaea</taxon>
        <taxon>Methanobacteriati</taxon>
        <taxon>Methanobacteriota</taxon>
        <taxon>Thermococci</taxon>
        <taxon>Thermococcales</taxon>
        <taxon>Thermococcaceae</taxon>
        <taxon>Thermococcus</taxon>
    </lineage>
</organism>
<name>F0LK86_THEBM</name>
<dbReference type="AlphaFoldDB" id="F0LK86"/>
<proteinExistence type="predicted"/>
<dbReference type="HOGENOM" id="CLU_3302929_0_0_2"/>
<dbReference type="EMBL" id="CP002372">
    <property type="protein sequence ID" value="ADT84798.1"/>
    <property type="molecule type" value="Genomic_DNA"/>
</dbReference>
<reference evidence="1 2" key="1">
    <citation type="journal article" date="2011" name="J. Bacteriol.">
        <title>Complete genome sequence of the hyperthermophilic, piezophilic, heterotrophic, and carboxydotrophic archaeon Thermococcus barophilus MP.</title>
        <authorList>
            <person name="Vannier P."/>
            <person name="Marteinsson V.T."/>
            <person name="Fridjonsson O.H."/>
            <person name="Oger P."/>
            <person name="Jebbar M."/>
        </authorList>
    </citation>
    <scope>NUCLEOTIDE SEQUENCE [LARGE SCALE GENOMIC DNA]</scope>
    <source>
        <strain evidence="2">DSM 11836 / MP</strain>
    </source>
</reference>
<dbReference type="Proteomes" id="UP000007478">
    <property type="component" value="Chromosome"/>
</dbReference>
<evidence type="ECO:0000313" key="2">
    <source>
        <dbReference type="Proteomes" id="UP000007478"/>
    </source>
</evidence>
<sequence>MDPEKFYEFLNWHMHSYDENTGRIFKKNHNLHINEFLEG</sequence>
<dbReference type="PATRIC" id="fig|391623.17.peg.1822"/>
<protein>
    <submittedName>
        <fullName evidence="1">Uncharacterized protein</fullName>
    </submittedName>
</protein>
<evidence type="ECO:0000313" key="1">
    <source>
        <dbReference type="EMBL" id="ADT84798.1"/>
    </source>
</evidence>